<organism evidence="2 3">
    <name type="scientific">Athelia psychrophila</name>
    <dbReference type="NCBI Taxonomy" id="1759441"/>
    <lineage>
        <taxon>Eukaryota</taxon>
        <taxon>Fungi</taxon>
        <taxon>Dikarya</taxon>
        <taxon>Basidiomycota</taxon>
        <taxon>Agaricomycotina</taxon>
        <taxon>Agaricomycetes</taxon>
        <taxon>Agaricomycetidae</taxon>
        <taxon>Atheliales</taxon>
        <taxon>Atheliaceae</taxon>
        <taxon>Athelia</taxon>
    </lineage>
</organism>
<evidence type="ECO:0000313" key="3">
    <source>
        <dbReference type="Proteomes" id="UP000076532"/>
    </source>
</evidence>
<protein>
    <submittedName>
        <fullName evidence="2">Alpha/beta-hydrolase</fullName>
    </submittedName>
</protein>
<evidence type="ECO:0000256" key="1">
    <source>
        <dbReference type="SAM" id="MobiDB-lite"/>
    </source>
</evidence>
<feature type="region of interest" description="Disordered" evidence="1">
    <location>
        <begin position="358"/>
        <end position="383"/>
    </location>
</feature>
<dbReference type="AlphaFoldDB" id="A0A166PPY4"/>
<dbReference type="PANTHER" id="PTHR11440">
    <property type="entry name" value="LECITHIN-CHOLESTEROL ACYLTRANSFERASE-RELATED"/>
    <property type="match status" value="1"/>
</dbReference>
<dbReference type="Proteomes" id="UP000076532">
    <property type="component" value="Unassembled WGS sequence"/>
</dbReference>
<feature type="region of interest" description="Disordered" evidence="1">
    <location>
        <begin position="1"/>
        <end position="29"/>
    </location>
</feature>
<feature type="region of interest" description="Disordered" evidence="1">
    <location>
        <begin position="47"/>
        <end position="89"/>
    </location>
</feature>
<keyword evidence="3" id="KW-1185">Reference proteome</keyword>
<proteinExistence type="predicted"/>
<dbReference type="EMBL" id="KV417515">
    <property type="protein sequence ID" value="KZP26319.1"/>
    <property type="molecule type" value="Genomic_DNA"/>
</dbReference>
<dbReference type="OrthoDB" id="5592486at2759"/>
<dbReference type="InterPro" id="IPR029058">
    <property type="entry name" value="AB_hydrolase_fold"/>
</dbReference>
<feature type="compositionally biased region" description="Basic and acidic residues" evidence="1">
    <location>
        <begin position="77"/>
        <end position="89"/>
    </location>
</feature>
<evidence type="ECO:0000313" key="2">
    <source>
        <dbReference type="EMBL" id="KZP26319.1"/>
    </source>
</evidence>
<accession>A0A166PPY4</accession>
<name>A0A166PPY4_9AGAM</name>
<gene>
    <name evidence="2" type="ORF">FIBSPDRAFT_909270</name>
</gene>
<dbReference type="Gene3D" id="3.40.50.1820">
    <property type="entry name" value="alpha/beta hydrolase"/>
    <property type="match status" value="1"/>
</dbReference>
<reference evidence="2 3" key="1">
    <citation type="journal article" date="2016" name="Mol. Biol. Evol.">
        <title>Comparative Genomics of Early-Diverging Mushroom-Forming Fungi Provides Insights into the Origins of Lignocellulose Decay Capabilities.</title>
        <authorList>
            <person name="Nagy L.G."/>
            <person name="Riley R."/>
            <person name="Tritt A."/>
            <person name="Adam C."/>
            <person name="Daum C."/>
            <person name="Floudas D."/>
            <person name="Sun H."/>
            <person name="Yadav J.S."/>
            <person name="Pangilinan J."/>
            <person name="Larsson K.H."/>
            <person name="Matsuura K."/>
            <person name="Barry K."/>
            <person name="Labutti K."/>
            <person name="Kuo R."/>
            <person name="Ohm R.A."/>
            <person name="Bhattacharya S.S."/>
            <person name="Shirouzu T."/>
            <person name="Yoshinaga Y."/>
            <person name="Martin F.M."/>
            <person name="Grigoriev I.V."/>
            <person name="Hibbett D.S."/>
        </authorList>
    </citation>
    <scope>NUCLEOTIDE SEQUENCE [LARGE SCALE GENOMIC DNA]</scope>
    <source>
        <strain evidence="2 3">CBS 109695</strain>
    </source>
</reference>
<sequence length="553" mass="60932">MPVRLWATHHPLHGQRPSHNGQSGCKGLTGTGLVLRHPVLPLRQTVWFSNTPNDAPTAPPINKDTRQSMPSNGPPHPRKEPDREPHTEISQESLDTIHRLIQSPVLYDPLRAPRYPIVLCHGLYGFDERGPAAIPMLRVQYWSNVLQILRKKVGAEVIVTAVPGTGSIASRSENLDKLLREKAPGRGINLMAHSMGGLDCRHLISHVRPTEYTPLSLTTISTPHRGSPFMDWCAENIGLGRLQRQELEKSKLQLSASESPESTSAPPLASTTAFNMSLSSLPSSVTSLLLSALDSPAYSNLTSAYLNNVFNPSTPDDPNVKYFSVAGRTGPMSIWHPLWLPKVVLDGWEEKGKETLKKEWEAQHPGPQRSEGNNGNSGPRRAWERADQWGNDGLVTIQSAKWGEFLGTLQGCDHWEIRGARGIELNVDFPPLGIGSLAEVGDGWGFRDWGKFVGAWRTHEQKEGRAGDKGDLVAEEHGDAIAKSSTGKLSAVFDWLAEQVPAPVKMTAKDKDSAHVELVKKEEKKPEKGDLATQEDLERFYVSLARKLYDAGL</sequence>
<dbReference type="STRING" id="436010.A0A166PPY4"/>
<dbReference type="SUPFAM" id="SSF53474">
    <property type="entry name" value="alpha/beta-Hydrolases"/>
    <property type="match status" value="1"/>
</dbReference>